<proteinExistence type="predicted"/>
<accession>A0ABN8Y8K2</accession>
<sequence>MVMLWIAVSPGPPADVPGLERYGVPPQPPTVPFRGLRIPEARISGNPQFLVSKPPPDWEPNASVLSLHLRFGPAGAEPGDWGAFQRRTPIFIFSLFSKTATLRVWC</sequence>
<evidence type="ECO:0000313" key="1">
    <source>
        <dbReference type="EMBL" id="CAI9157883.1"/>
    </source>
</evidence>
<organism evidence="1 2">
    <name type="scientific">Rangifer tarandus platyrhynchus</name>
    <name type="common">Svalbard reindeer</name>
    <dbReference type="NCBI Taxonomy" id="3082113"/>
    <lineage>
        <taxon>Eukaryota</taxon>
        <taxon>Metazoa</taxon>
        <taxon>Chordata</taxon>
        <taxon>Craniata</taxon>
        <taxon>Vertebrata</taxon>
        <taxon>Euteleostomi</taxon>
        <taxon>Mammalia</taxon>
        <taxon>Eutheria</taxon>
        <taxon>Laurasiatheria</taxon>
        <taxon>Artiodactyla</taxon>
        <taxon>Ruminantia</taxon>
        <taxon>Pecora</taxon>
        <taxon>Cervidae</taxon>
        <taxon>Odocoileinae</taxon>
        <taxon>Rangifer</taxon>
    </lineage>
</organism>
<name>A0ABN8Y8K2_RANTA</name>
<reference evidence="1" key="1">
    <citation type="submission" date="2023-04" db="EMBL/GenBank/DDBJ databases">
        <authorList>
            <consortium name="ELIXIR-Norway"/>
        </authorList>
    </citation>
    <scope>NUCLEOTIDE SEQUENCE [LARGE SCALE GENOMIC DNA]</scope>
</reference>
<gene>
    <name evidence="1" type="ORF">MRATA1EN1_LOCUS6845</name>
</gene>
<protein>
    <submittedName>
        <fullName evidence="1">Uncharacterized protein</fullName>
    </submittedName>
</protein>
<dbReference type="Proteomes" id="UP001176941">
    <property type="component" value="Chromosome 16"/>
</dbReference>
<dbReference type="EMBL" id="OX459952">
    <property type="protein sequence ID" value="CAI9157883.1"/>
    <property type="molecule type" value="Genomic_DNA"/>
</dbReference>
<keyword evidence="2" id="KW-1185">Reference proteome</keyword>
<evidence type="ECO:0000313" key="2">
    <source>
        <dbReference type="Proteomes" id="UP001176941"/>
    </source>
</evidence>